<reference evidence="2" key="1">
    <citation type="submission" date="2018-09" db="EMBL/GenBank/DDBJ databases">
        <authorList>
            <person name="Tuo L."/>
        </authorList>
    </citation>
    <scope>NUCLEOTIDE SEQUENCE [LARGE SCALE GENOMIC DNA]</scope>
    <source>
        <strain evidence="2">M2BS4Y-1</strain>
    </source>
</reference>
<dbReference type="EMBL" id="QYRN01000009">
    <property type="protein sequence ID" value="RIX98820.1"/>
    <property type="molecule type" value="Genomic_DNA"/>
</dbReference>
<organism evidence="1 2">
    <name type="scientific">Aureimonas flava</name>
    <dbReference type="NCBI Taxonomy" id="2320271"/>
    <lineage>
        <taxon>Bacteria</taxon>
        <taxon>Pseudomonadati</taxon>
        <taxon>Pseudomonadota</taxon>
        <taxon>Alphaproteobacteria</taxon>
        <taxon>Hyphomicrobiales</taxon>
        <taxon>Aurantimonadaceae</taxon>
        <taxon>Aureimonas</taxon>
    </lineage>
</organism>
<dbReference type="GO" id="GO:0016740">
    <property type="term" value="F:transferase activity"/>
    <property type="evidence" value="ECO:0007669"/>
    <property type="project" value="UniProtKB-KW"/>
</dbReference>
<protein>
    <submittedName>
        <fullName evidence="1">Glycosyl transferase family 2</fullName>
    </submittedName>
</protein>
<proteinExistence type="predicted"/>
<gene>
    <name evidence="1" type="ORF">D3218_16715</name>
</gene>
<dbReference type="OrthoDB" id="9811214at2"/>
<comment type="caution">
    <text evidence="1">The sequence shown here is derived from an EMBL/GenBank/DDBJ whole genome shotgun (WGS) entry which is preliminary data.</text>
</comment>
<dbReference type="Proteomes" id="UP000265750">
    <property type="component" value="Unassembled WGS sequence"/>
</dbReference>
<accession>A0A3A1WP01</accession>
<sequence length="158" mass="16708">MLTVLIHRADDPAALAQTLTPLVAGAVEGVLRDVAVLDAENEDVRRVADHAGCRLAATGETMAGAAGLRGEWVLLVRAGERLPEDWIERVLRHAGGRGAAGAGAVRLPEPRAGVLDRLMPRRRGAVLVSRAALAAASRGGDIDALLRALRPRRMRPGR</sequence>
<evidence type="ECO:0000313" key="2">
    <source>
        <dbReference type="Proteomes" id="UP000265750"/>
    </source>
</evidence>
<name>A0A3A1WP01_9HYPH</name>
<evidence type="ECO:0000313" key="1">
    <source>
        <dbReference type="EMBL" id="RIX98820.1"/>
    </source>
</evidence>
<keyword evidence="1" id="KW-0808">Transferase</keyword>
<keyword evidence="2" id="KW-1185">Reference proteome</keyword>
<dbReference type="AlphaFoldDB" id="A0A3A1WP01"/>
<dbReference type="RefSeq" id="WP_119541210.1">
    <property type="nucleotide sequence ID" value="NZ_QYRN01000009.1"/>
</dbReference>